<dbReference type="Gene3D" id="2.40.170.20">
    <property type="entry name" value="TonB-dependent receptor, beta-barrel domain"/>
    <property type="match status" value="1"/>
</dbReference>
<keyword evidence="6 8" id="KW-0472">Membrane</keyword>
<dbReference type="InterPro" id="IPR039426">
    <property type="entry name" value="TonB-dep_rcpt-like"/>
</dbReference>
<dbReference type="InterPro" id="IPR037066">
    <property type="entry name" value="Plug_dom_sf"/>
</dbReference>
<dbReference type="Pfam" id="PF13715">
    <property type="entry name" value="CarbopepD_reg_2"/>
    <property type="match status" value="1"/>
</dbReference>
<evidence type="ECO:0000256" key="5">
    <source>
        <dbReference type="ARBA" id="ARBA00023077"/>
    </source>
</evidence>
<feature type="domain" description="TonB-dependent receptor-like beta-barrel" evidence="10">
    <location>
        <begin position="492"/>
        <end position="1059"/>
    </location>
</feature>
<feature type="domain" description="TonB-dependent receptor plug" evidence="11">
    <location>
        <begin position="204"/>
        <end position="339"/>
    </location>
</feature>
<dbReference type="PROSITE" id="PS00018">
    <property type="entry name" value="EF_HAND_1"/>
    <property type="match status" value="1"/>
</dbReference>
<evidence type="ECO:0000256" key="7">
    <source>
        <dbReference type="ARBA" id="ARBA00023237"/>
    </source>
</evidence>
<keyword evidence="13" id="KW-1185">Reference proteome</keyword>
<comment type="caution">
    <text evidence="12">The sequence shown here is derived from an EMBL/GenBank/DDBJ whole genome shotgun (WGS) entry which is preliminary data.</text>
</comment>
<dbReference type="InterPro" id="IPR036942">
    <property type="entry name" value="Beta-barrel_TonB_sf"/>
</dbReference>
<comment type="similarity">
    <text evidence="8 9">Belongs to the TonB-dependent receptor family.</text>
</comment>
<reference evidence="12 13" key="1">
    <citation type="submission" date="2019-07" db="EMBL/GenBank/DDBJ databases">
        <title>Whole genome shotgun sequence of Chitinophaga cymbidii NBRC 109752.</title>
        <authorList>
            <person name="Hosoyama A."/>
            <person name="Uohara A."/>
            <person name="Ohji S."/>
            <person name="Ichikawa N."/>
        </authorList>
    </citation>
    <scope>NUCLEOTIDE SEQUENCE [LARGE SCALE GENOMIC DNA]</scope>
    <source>
        <strain evidence="12 13">NBRC 109752</strain>
    </source>
</reference>
<dbReference type="NCBIfam" id="TIGR04057">
    <property type="entry name" value="SusC_RagA_signa"/>
    <property type="match status" value="1"/>
</dbReference>
<dbReference type="GO" id="GO:0009279">
    <property type="term" value="C:cell outer membrane"/>
    <property type="evidence" value="ECO:0007669"/>
    <property type="project" value="UniProtKB-SubCell"/>
</dbReference>
<dbReference type="InterPro" id="IPR018247">
    <property type="entry name" value="EF_Hand_1_Ca_BS"/>
</dbReference>
<keyword evidence="4 8" id="KW-0812">Transmembrane</keyword>
<evidence type="ECO:0000256" key="2">
    <source>
        <dbReference type="ARBA" id="ARBA00022448"/>
    </source>
</evidence>
<dbReference type="InterPro" id="IPR012910">
    <property type="entry name" value="Plug_dom"/>
</dbReference>
<dbReference type="Gene3D" id="2.170.130.10">
    <property type="entry name" value="TonB-dependent receptor, plug domain"/>
    <property type="match status" value="1"/>
</dbReference>
<comment type="subcellular location">
    <subcellularLocation>
        <location evidence="1 8">Cell outer membrane</location>
        <topology evidence="1 8">Multi-pass membrane protein</topology>
    </subcellularLocation>
</comment>
<evidence type="ECO:0000256" key="8">
    <source>
        <dbReference type="PROSITE-ProRule" id="PRU01360"/>
    </source>
</evidence>
<evidence type="ECO:0000259" key="11">
    <source>
        <dbReference type="Pfam" id="PF07715"/>
    </source>
</evidence>
<evidence type="ECO:0000256" key="9">
    <source>
        <dbReference type="RuleBase" id="RU003357"/>
    </source>
</evidence>
<proteinExistence type="inferred from homology"/>
<evidence type="ECO:0000259" key="10">
    <source>
        <dbReference type="Pfam" id="PF00593"/>
    </source>
</evidence>
<keyword evidence="5 9" id="KW-0798">TonB box</keyword>
<sequence length="1092" mass="119359">MKLFSILLLAGSLHVAARSDAQNVSIAVRNAPLKKVFASIQDQTGFSFLYTAETLMHAQPVSVDFKDQPLLDVLDKLLKPQQLVYVIKSRTIHVTRAFAPPADRQEHAPVQVKVVDENGKPLAGASVSVRNAKNAGVTGNDGVLNADINEGDVITVSFIGFRSKNVKVVAAMLSGGTLTIVLSKASAELNEVVINKGYYSEKQRLSTGNVSRITSEEIARQPVSNVLATLAGRVPGMLVTQGTGLPGGSFKVEVRGRTAIDRSLTDDQPLFIIDGIPVAANNSYLGILPSGLGDPAGLFSAPGGVSPFAGLNTSDIESIEVLKDADATAIYGSRGANGVVLITTKRGKVGKTSISVNAYTGFSEVVKPIRTLNTEQYTALRRTAFLNDNVTPTLQNAFDILAWDTTRYTDFNKLLGRNQAHTSDVNVTLSGGSGNTSYTVSGAYHRETTVLPGSLGLKRGSMHFSLNHGSSDKKFNVTLTGSYSADENTVPNYDFSRYYNLPPNLKLYEADGSLAFNEGGINTQGPLSNPMAYFRQQYTANTGNLMGNLRISYELLPGFHLRVNGGYNNILTHEVKLSPASSTNPLAKLGNSSNFGETQFVSYLIEPQAEYSRQLGNGRLNLLAGGSFQSTNTVAQRTNVFGQPSEALLESLTGATSVSGSRSNSPYRYTAVFGRVNYNLDDRYLLNLTARRDGSSRFGSNKQFANFGSAGAAWIFSNESFMQPVSFLSFGKLRGSFGVTGNDKISNYQFLDTWKPASFNYSTYSSIAPVKLFNPDYRWEKTVKKEVALEMGFFRDRLQASVVYFHNSSSNQLVQYKLPQITGFSSIVANLPAKVVNKGWELQLTSRNMQKKDFKWITSFNITIPKNLLDEFPTLANSSYRNTYVLGKPLNIIYNYQYTGIDQQTGVFTYTDVNKDGLLNEADYLYAGHTDPVLYGGMNNSITYRNFQLDAFFSFRKQTGKSYAASAGYSPPGHQANIPVEMNDFWQKPGDAAKFQRLTQSYSSAAYQAWINYITSSGIYTDASYIRLANASLSYTLPTAWAAKARMSMARVYVQGQNLFTITAYKVGDPEMQDLSITPPLRTVACGIQLNF</sequence>
<evidence type="ECO:0000256" key="6">
    <source>
        <dbReference type="ARBA" id="ARBA00023136"/>
    </source>
</evidence>
<name>A0A512RK00_9BACT</name>
<organism evidence="12 13">
    <name type="scientific">Chitinophaga cymbidii</name>
    <dbReference type="NCBI Taxonomy" id="1096750"/>
    <lineage>
        <taxon>Bacteria</taxon>
        <taxon>Pseudomonadati</taxon>
        <taxon>Bacteroidota</taxon>
        <taxon>Chitinophagia</taxon>
        <taxon>Chitinophagales</taxon>
        <taxon>Chitinophagaceae</taxon>
        <taxon>Chitinophaga</taxon>
    </lineage>
</organism>
<evidence type="ECO:0000256" key="3">
    <source>
        <dbReference type="ARBA" id="ARBA00022452"/>
    </source>
</evidence>
<dbReference type="InterPro" id="IPR023996">
    <property type="entry name" value="TonB-dep_OMP_SusC/RagA"/>
</dbReference>
<evidence type="ECO:0000256" key="1">
    <source>
        <dbReference type="ARBA" id="ARBA00004571"/>
    </source>
</evidence>
<dbReference type="RefSeq" id="WP_186831020.1">
    <property type="nucleotide sequence ID" value="NZ_BKAU01000002.1"/>
</dbReference>
<evidence type="ECO:0000256" key="4">
    <source>
        <dbReference type="ARBA" id="ARBA00022692"/>
    </source>
</evidence>
<dbReference type="EMBL" id="BKAU01000002">
    <property type="protein sequence ID" value="GEP96012.1"/>
    <property type="molecule type" value="Genomic_DNA"/>
</dbReference>
<protein>
    <submittedName>
        <fullName evidence="12">SusC/RagA family TonB-linked outer membrane protein</fullName>
    </submittedName>
</protein>
<keyword evidence="7 8" id="KW-0998">Cell outer membrane</keyword>
<dbReference type="PROSITE" id="PS52016">
    <property type="entry name" value="TONB_DEPENDENT_REC_3"/>
    <property type="match status" value="1"/>
</dbReference>
<dbReference type="SUPFAM" id="SSF56935">
    <property type="entry name" value="Porins"/>
    <property type="match status" value="1"/>
</dbReference>
<keyword evidence="3 8" id="KW-1134">Transmembrane beta strand</keyword>
<gene>
    <name evidence="12" type="ORF">CCY01nite_22720</name>
</gene>
<dbReference type="Proteomes" id="UP000321436">
    <property type="component" value="Unassembled WGS sequence"/>
</dbReference>
<evidence type="ECO:0000313" key="13">
    <source>
        <dbReference type="Proteomes" id="UP000321436"/>
    </source>
</evidence>
<dbReference type="Pfam" id="PF07715">
    <property type="entry name" value="Plug"/>
    <property type="match status" value="1"/>
</dbReference>
<dbReference type="InterPro" id="IPR023997">
    <property type="entry name" value="TonB-dep_OMP_SusC/RagA_CS"/>
</dbReference>
<dbReference type="SUPFAM" id="SSF49464">
    <property type="entry name" value="Carboxypeptidase regulatory domain-like"/>
    <property type="match status" value="1"/>
</dbReference>
<dbReference type="InterPro" id="IPR008969">
    <property type="entry name" value="CarboxyPept-like_regulatory"/>
</dbReference>
<keyword evidence="2 8" id="KW-0813">Transport</keyword>
<dbReference type="InterPro" id="IPR000531">
    <property type="entry name" value="Beta-barrel_TonB"/>
</dbReference>
<dbReference type="NCBIfam" id="TIGR04056">
    <property type="entry name" value="OMP_RagA_SusC"/>
    <property type="match status" value="1"/>
</dbReference>
<dbReference type="Pfam" id="PF00593">
    <property type="entry name" value="TonB_dep_Rec_b-barrel"/>
    <property type="match status" value="1"/>
</dbReference>
<accession>A0A512RK00</accession>
<evidence type="ECO:0000313" key="12">
    <source>
        <dbReference type="EMBL" id="GEP96012.1"/>
    </source>
</evidence>
<dbReference type="AlphaFoldDB" id="A0A512RK00"/>